<dbReference type="InterPro" id="IPR010298">
    <property type="entry name" value="YacP-like"/>
</dbReference>
<evidence type="ECO:0000313" key="1">
    <source>
        <dbReference type="EMBL" id="SET01812.1"/>
    </source>
</evidence>
<dbReference type="STRING" id="1120990.SAMN03080614_10327"/>
<dbReference type="RefSeq" id="WP_091350989.1">
    <property type="nucleotide sequence ID" value="NZ_FOIF01000032.1"/>
</dbReference>
<sequence length="180" mass="20952">MKWLNKGITGKEVLIIDGYNFLYGYFKEKTKDRELTELREEIINKLLEYQKFTGEKVILVFDAYRVKGSWKLENVDGLEIIYTKFGQTADALIERLVKELTESHVRVTVVTSDYTQQQFVMGKGAIRKSSREFIEDIKNTENKISDKIRKNKGDLGNTLSDRIDKNTLKTLKNRFSLKKG</sequence>
<dbReference type="Pfam" id="PF05991">
    <property type="entry name" value="NYN_YacP"/>
    <property type="match status" value="1"/>
</dbReference>
<dbReference type="PANTHER" id="PTHR34547">
    <property type="entry name" value="YACP-LIKE NYN DOMAIN PROTEIN"/>
    <property type="match status" value="1"/>
</dbReference>
<dbReference type="SUPFAM" id="SSF88723">
    <property type="entry name" value="PIN domain-like"/>
    <property type="match status" value="1"/>
</dbReference>
<name>A0A1I0B6Z4_9FIRM</name>
<dbReference type="OrthoDB" id="9792160at2"/>
<evidence type="ECO:0008006" key="3">
    <source>
        <dbReference type="Google" id="ProtNLM"/>
    </source>
</evidence>
<dbReference type="InterPro" id="IPR029060">
    <property type="entry name" value="PIN-like_dom_sf"/>
</dbReference>
<reference evidence="2" key="1">
    <citation type="submission" date="2016-10" db="EMBL/GenBank/DDBJ databases">
        <authorList>
            <person name="Varghese N."/>
            <person name="Submissions S."/>
        </authorList>
    </citation>
    <scope>NUCLEOTIDE SEQUENCE [LARGE SCALE GENOMIC DNA]</scope>
    <source>
        <strain evidence="2">DSM 13577</strain>
    </source>
</reference>
<dbReference type="PANTHER" id="PTHR34547:SF1">
    <property type="entry name" value="YACP-LIKE NYN DOMAIN PROTEIN"/>
    <property type="match status" value="1"/>
</dbReference>
<dbReference type="CDD" id="cd10912">
    <property type="entry name" value="PIN_YacP-like"/>
    <property type="match status" value="1"/>
</dbReference>
<dbReference type="AlphaFoldDB" id="A0A1I0B6Z4"/>
<dbReference type="Proteomes" id="UP000243819">
    <property type="component" value="Unassembled WGS sequence"/>
</dbReference>
<keyword evidence="2" id="KW-1185">Reference proteome</keyword>
<accession>A0A1I0B6Z4</accession>
<gene>
    <name evidence="1" type="ORF">SAMN03080614_10327</name>
</gene>
<dbReference type="EMBL" id="FOIF01000032">
    <property type="protein sequence ID" value="SET01812.1"/>
    <property type="molecule type" value="Genomic_DNA"/>
</dbReference>
<evidence type="ECO:0000313" key="2">
    <source>
        <dbReference type="Proteomes" id="UP000243819"/>
    </source>
</evidence>
<organism evidence="1 2">
    <name type="scientific">Anaerobranca gottschalkii DSM 13577</name>
    <dbReference type="NCBI Taxonomy" id="1120990"/>
    <lineage>
        <taxon>Bacteria</taxon>
        <taxon>Bacillati</taxon>
        <taxon>Bacillota</taxon>
        <taxon>Clostridia</taxon>
        <taxon>Eubacteriales</taxon>
        <taxon>Proteinivoracaceae</taxon>
        <taxon>Anaerobranca</taxon>
    </lineage>
</organism>
<protein>
    <recommendedName>
        <fullName evidence="3">YacP-like NYN domain-containing protein</fullName>
    </recommendedName>
</protein>
<proteinExistence type="predicted"/>